<comment type="caution">
    <text evidence="2">The sequence shown here is derived from an EMBL/GenBank/DDBJ whole genome shotgun (WGS) entry which is preliminary data.</text>
</comment>
<name>A0AAI8VCZ3_9PEZI</name>
<keyword evidence="3" id="KW-1185">Reference proteome</keyword>
<gene>
    <name evidence="2" type="ORF">KHLLAP_LOCUS5905</name>
</gene>
<dbReference type="EMBL" id="CAUWAG010000007">
    <property type="protein sequence ID" value="CAJ2505437.1"/>
    <property type="molecule type" value="Genomic_DNA"/>
</dbReference>
<protein>
    <submittedName>
        <fullName evidence="2">Uu.00g128310.m01.CDS01</fullName>
    </submittedName>
</protein>
<reference evidence="2" key="1">
    <citation type="submission" date="2023-10" db="EMBL/GenBank/DDBJ databases">
        <authorList>
            <person name="Hackl T."/>
        </authorList>
    </citation>
    <scope>NUCLEOTIDE SEQUENCE</scope>
</reference>
<feature type="region of interest" description="Disordered" evidence="1">
    <location>
        <begin position="48"/>
        <end position="71"/>
    </location>
</feature>
<evidence type="ECO:0000256" key="1">
    <source>
        <dbReference type="SAM" id="MobiDB-lite"/>
    </source>
</evidence>
<sequence length="71" mass="8087">MLACGRELCDGAHITGSHFNLESWTYVRVRSANAVFFRACCRDDQEVGTHQRTRQTERALFDAAPPEAMER</sequence>
<accession>A0AAI8VCZ3</accession>
<dbReference type="Proteomes" id="UP001295740">
    <property type="component" value="Unassembled WGS sequence"/>
</dbReference>
<evidence type="ECO:0000313" key="2">
    <source>
        <dbReference type="EMBL" id="CAJ2505437.1"/>
    </source>
</evidence>
<feature type="compositionally biased region" description="Basic and acidic residues" evidence="1">
    <location>
        <begin position="48"/>
        <end position="60"/>
    </location>
</feature>
<evidence type="ECO:0000313" key="3">
    <source>
        <dbReference type="Proteomes" id="UP001295740"/>
    </source>
</evidence>
<dbReference type="AlphaFoldDB" id="A0AAI8VCZ3"/>
<proteinExistence type="predicted"/>
<organism evidence="2 3">
    <name type="scientific">Anthostomella pinea</name>
    <dbReference type="NCBI Taxonomy" id="933095"/>
    <lineage>
        <taxon>Eukaryota</taxon>
        <taxon>Fungi</taxon>
        <taxon>Dikarya</taxon>
        <taxon>Ascomycota</taxon>
        <taxon>Pezizomycotina</taxon>
        <taxon>Sordariomycetes</taxon>
        <taxon>Xylariomycetidae</taxon>
        <taxon>Xylariales</taxon>
        <taxon>Xylariaceae</taxon>
        <taxon>Anthostomella</taxon>
    </lineage>
</organism>